<sequence>MCGGCEGEVPAVDTVDSVTRVAKADMEKMNAQLSRDEVWSIGAYSPRCVSQPGSMWRRLADQAEALGDVIGANDAEAANTVYRLAGRFMKRWEEASR</sequence>
<accession>A0A7M1CKT0</accession>
<dbReference type="RefSeq" id="YP_009957134.1">
    <property type="nucleotide sequence ID" value="NC_051658.1"/>
</dbReference>
<evidence type="ECO:0000313" key="2">
    <source>
        <dbReference type="Proteomes" id="UP000594083"/>
    </source>
</evidence>
<proteinExistence type="predicted"/>
<keyword evidence="2" id="KW-1185">Reference proteome</keyword>
<name>A0A7M1CKT0_9CAUD</name>
<dbReference type="Proteomes" id="UP000594083">
    <property type="component" value="Segment"/>
</dbReference>
<evidence type="ECO:0000313" key="1">
    <source>
        <dbReference type="EMBL" id="QOP65002.1"/>
    </source>
</evidence>
<dbReference type="KEGG" id="vg:60328653"/>
<gene>
    <name evidence="1" type="primary">40</name>
    <name evidence="1" type="ORF">SEA_FIREHOUSE51_40</name>
</gene>
<protein>
    <submittedName>
        <fullName evidence="1">Uncharacterized protein</fullName>
    </submittedName>
</protein>
<organism evidence="1 2">
    <name type="scientific">Mycobacterium phage Firehouse51</name>
    <dbReference type="NCBI Taxonomy" id="2776877"/>
    <lineage>
        <taxon>Viruses</taxon>
        <taxon>Duplodnaviria</taxon>
        <taxon>Heunggongvirae</taxon>
        <taxon>Uroviricota</taxon>
        <taxon>Caudoviricetes</taxon>
        <taxon>Gracegardnervirinae</taxon>
        <taxon>Cheoctovirus</taxon>
        <taxon>Cheoctovirus firehouse51</taxon>
    </lineage>
</organism>
<reference evidence="1 2" key="1">
    <citation type="submission" date="2020-08" db="EMBL/GenBank/DDBJ databases">
        <authorList>
            <person name="Akinwunmi A.M."/>
            <person name="Tonade O.A."/>
            <person name="Bolade S.K."/>
            <person name="Markjonathan C.I."/>
            <person name="Olanrewaju O.J."/>
            <person name="Mustapha O.A."/>
            <person name="Dauda A.O."/>
            <person name="Ejiofor E."/>
            <person name="Adebola I.O."/>
            <person name="Ajose A.O."/>
            <person name="Lewis G.S."/>
            <person name="Odunsi A."/>
            <person name="Nsa I.Y."/>
            <person name="Egwuatu T.O.G."/>
            <person name="Oyetibo G.O."/>
            <person name="Ilori M.O."/>
            <person name="Gurney S.M.R."/>
            <person name="Garlena R.A."/>
            <person name="Russell D.A."/>
            <person name="Pope W.H."/>
            <person name="Jacobs-Sera D."/>
            <person name="Hatfull G.F."/>
        </authorList>
    </citation>
    <scope>NUCLEOTIDE SEQUENCE [LARGE SCALE GENOMIC DNA]</scope>
</reference>
<dbReference type="EMBL" id="MT889374">
    <property type="protein sequence ID" value="QOP65002.1"/>
    <property type="molecule type" value="Genomic_DNA"/>
</dbReference>
<dbReference type="GeneID" id="60328653"/>